<comment type="similarity">
    <text evidence="4">Belongs to the GMC oxidoreductase family.</text>
</comment>
<keyword evidence="18" id="KW-1185">Reference proteome</keyword>
<dbReference type="InterPro" id="IPR007867">
    <property type="entry name" value="GMC_OxRtase_C"/>
</dbReference>
<dbReference type="InterPro" id="IPR036188">
    <property type="entry name" value="FAD/NAD-bd_sf"/>
</dbReference>
<keyword evidence="7" id="KW-0964">Secreted</keyword>
<dbReference type="Gene3D" id="3.50.50.60">
    <property type="entry name" value="FAD/NAD(P)-binding domain"/>
    <property type="match status" value="1"/>
</dbReference>
<keyword evidence="6" id="KW-0134">Cell wall</keyword>
<evidence type="ECO:0000259" key="16">
    <source>
        <dbReference type="PROSITE" id="PS00624"/>
    </source>
</evidence>
<dbReference type="SUPFAM" id="SSF51905">
    <property type="entry name" value="FAD/NAD(P)-binding domain"/>
    <property type="match status" value="1"/>
</dbReference>
<evidence type="ECO:0000256" key="10">
    <source>
        <dbReference type="ARBA" id="ARBA00023002"/>
    </source>
</evidence>
<evidence type="ECO:0000256" key="12">
    <source>
        <dbReference type="ARBA" id="ARBA00049722"/>
    </source>
</evidence>
<gene>
    <name evidence="17" type="ORF">ASPWEDRAFT_33058</name>
</gene>
<organism evidence="17 18">
    <name type="scientific">Aspergillus wentii DTO 134E9</name>
    <dbReference type="NCBI Taxonomy" id="1073089"/>
    <lineage>
        <taxon>Eukaryota</taxon>
        <taxon>Fungi</taxon>
        <taxon>Dikarya</taxon>
        <taxon>Ascomycota</taxon>
        <taxon>Pezizomycotina</taxon>
        <taxon>Eurotiomycetes</taxon>
        <taxon>Eurotiomycetidae</taxon>
        <taxon>Eurotiales</taxon>
        <taxon>Aspergillaceae</taxon>
        <taxon>Aspergillus</taxon>
        <taxon>Aspergillus subgen. Cremei</taxon>
    </lineage>
</organism>
<evidence type="ECO:0000256" key="7">
    <source>
        <dbReference type="ARBA" id="ARBA00022530"/>
    </source>
</evidence>
<feature type="binding site" evidence="14">
    <location>
        <begin position="27"/>
        <end position="28"/>
    </location>
    <ligand>
        <name>FAD</name>
        <dbReference type="ChEBI" id="CHEBI:57692"/>
    </ligand>
</feature>
<dbReference type="InterPro" id="IPR012132">
    <property type="entry name" value="GMC_OxRdtase"/>
</dbReference>
<dbReference type="EMBL" id="KV878218">
    <property type="protein sequence ID" value="OJJ29827.1"/>
    <property type="molecule type" value="Genomic_DNA"/>
</dbReference>
<keyword evidence="8" id="KW-0285">Flavoprotein</keyword>
<dbReference type="Gene3D" id="4.10.450.10">
    <property type="entry name" value="Glucose Oxidase, domain 2"/>
    <property type="match status" value="1"/>
</dbReference>
<evidence type="ECO:0000256" key="8">
    <source>
        <dbReference type="ARBA" id="ARBA00022630"/>
    </source>
</evidence>
<proteinExistence type="inferred from homology"/>
<feature type="binding site" evidence="14">
    <location>
        <position position="247"/>
    </location>
    <ligand>
        <name>FAD</name>
        <dbReference type="ChEBI" id="CHEBI:57692"/>
    </ligand>
</feature>
<comment type="subcellular location">
    <subcellularLocation>
        <location evidence="2">Secreted</location>
        <location evidence="2">Cell wall</location>
    </subcellularLocation>
    <subcellularLocation>
        <location evidence="3">Secreted</location>
        <location evidence="3">Extracellular space</location>
        <location evidence="3">Extracellular matrix</location>
    </subcellularLocation>
</comment>
<feature type="chain" id="PRO_5012611935" description="glucose oxidase" evidence="15">
    <location>
        <begin position="16"/>
        <end position="579"/>
    </location>
</feature>
<evidence type="ECO:0000313" key="18">
    <source>
        <dbReference type="Proteomes" id="UP000184383"/>
    </source>
</evidence>
<evidence type="ECO:0000256" key="15">
    <source>
        <dbReference type="SAM" id="SignalP"/>
    </source>
</evidence>
<comment type="catalytic activity">
    <reaction evidence="11">
        <text>beta-D-glucose + O2 = D-glucono-1,5-lactone + H2O2</text>
        <dbReference type="Rhea" id="RHEA:11428"/>
        <dbReference type="ChEBI" id="CHEBI:15379"/>
        <dbReference type="ChEBI" id="CHEBI:15903"/>
        <dbReference type="ChEBI" id="CHEBI:16217"/>
        <dbReference type="ChEBI" id="CHEBI:16240"/>
        <dbReference type="EC" id="1.1.3.4"/>
    </reaction>
    <physiologicalReaction direction="left-to-right" evidence="11">
        <dbReference type="Rhea" id="RHEA:11429"/>
    </physiologicalReaction>
</comment>
<evidence type="ECO:0000256" key="6">
    <source>
        <dbReference type="ARBA" id="ARBA00022512"/>
    </source>
</evidence>
<feature type="signal peptide" evidence="15">
    <location>
        <begin position="1"/>
        <end position="15"/>
    </location>
</feature>
<accession>A0A1L9R4L1</accession>
<feature type="domain" description="Glucose-methanol-choline oxidoreductase N-terminal" evidence="16">
    <location>
        <begin position="288"/>
        <end position="302"/>
    </location>
</feature>
<evidence type="ECO:0000256" key="4">
    <source>
        <dbReference type="ARBA" id="ARBA00010790"/>
    </source>
</evidence>
<dbReference type="AlphaFoldDB" id="A0A1L9R4L1"/>
<comment type="subunit">
    <text evidence="5">Homodimer.</text>
</comment>
<dbReference type="PANTHER" id="PTHR11552">
    <property type="entry name" value="GLUCOSE-METHANOL-CHOLINE GMC OXIDOREDUCTASE"/>
    <property type="match status" value="1"/>
</dbReference>
<dbReference type="SUPFAM" id="SSF54373">
    <property type="entry name" value="FAD-linked reductases, C-terminal domain"/>
    <property type="match status" value="1"/>
</dbReference>
<dbReference type="PIRSF" id="PIRSF000137">
    <property type="entry name" value="Alcohol_oxidase"/>
    <property type="match status" value="1"/>
</dbReference>
<evidence type="ECO:0000256" key="9">
    <source>
        <dbReference type="ARBA" id="ARBA00022827"/>
    </source>
</evidence>
<evidence type="ECO:0000256" key="11">
    <source>
        <dbReference type="ARBA" id="ARBA00049435"/>
    </source>
</evidence>
<dbReference type="InterPro" id="IPR027424">
    <property type="entry name" value="Glucose_Oxidase_domain_2"/>
</dbReference>
<dbReference type="Proteomes" id="UP000184383">
    <property type="component" value="Unassembled WGS sequence"/>
</dbReference>
<feature type="active site" description="Proton donor" evidence="13">
    <location>
        <position position="516"/>
    </location>
</feature>
<dbReference type="RefSeq" id="XP_040683504.1">
    <property type="nucleotide sequence ID" value="XM_040833738.1"/>
</dbReference>
<dbReference type="GO" id="GO:0046562">
    <property type="term" value="F:beta-D-glucose oxidase activity"/>
    <property type="evidence" value="ECO:0007669"/>
    <property type="project" value="UniProtKB-EC"/>
</dbReference>
<dbReference type="PANTHER" id="PTHR11552:SF201">
    <property type="entry name" value="GLUCOSE-METHANOL-CHOLINE OXIDOREDUCTASE N-TERMINAL DOMAIN-CONTAINING PROTEIN"/>
    <property type="match status" value="1"/>
</dbReference>
<dbReference type="OrthoDB" id="269227at2759"/>
<dbReference type="InterPro" id="IPR000172">
    <property type="entry name" value="GMC_OxRdtase_N"/>
</dbReference>
<evidence type="ECO:0000313" key="17">
    <source>
        <dbReference type="EMBL" id="OJJ29827.1"/>
    </source>
</evidence>
<dbReference type="EC" id="1.1.3.4" evidence="12"/>
<keyword evidence="10" id="KW-0560">Oxidoreductase</keyword>
<dbReference type="Pfam" id="PF05199">
    <property type="entry name" value="GMC_oxred_C"/>
    <property type="match status" value="1"/>
</dbReference>
<keyword evidence="15" id="KW-0732">Signal</keyword>
<dbReference type="Gene3D" id="3.30.560.10">
    <property type="entry name" value="Glucose Oxidase, domain 3"/>
    <property type="match status" value="1"/>
</dbReference>
<evidence type="ECO:0000256" key="2">
    <source>
        <dbReference type="ARBA" id="ARBA00004191"/>
    </source>
</evidence>
<dbReference type="VEuPathDB" id="FungiDB:ASPWEDRAFT_33058"/>
<dbReference type="PROSITE" id="PS00624">
    <property type="entry name" value="GMC_OXRED_2"/>
    <property type="match status" value="1"/>
</dbReference>
<keyword evidence="9 14" id="KW-0274">FAD</keyword>
<feature type="active site" description="Proton acceptor" evidence="13">
    <location>
        <position position="559"/>
    </location>
</feature>
<sequence length="579" mass="63999">MIVPIILLLIAATAAIEYDYIIVGGGTSGLVVANRLSENPDISVLIIEAGPSVLHNINVTDVDRYSYAFDTEIEWAYETIPQEFGGRSQILRAARALGGTSTINGLAYVRSEDVQIDAWQEIGNEGWTWANLLPYYLKSENFTVPDSKQIEAGATYTPNYHNSNGPVQVSFKHMEKKANDLTSVLNRTFDSLGLPWNQDLNEGHLRGFTFHPYTIDADEYVRHDAARAYYWPYAARDNLHVKLNTFVNRIVWRGERDGDDISAAGVEVAGDDGVSRFNAKRDVILAAGSLRSPAILELSGVGNPSILEQYDIPVRINLPTVGENLQEQLNTSMIATTNTPMTGSRTVAFASVSDIFGDSASDIAALTRAHLPKYANITATASSGTMKADHLQQLFETQHDLIFKDNIPIAEYIFTAGEKDFQAGYWGLLPFARGNVHITSADPAVKPAINPNYGMIDWDVEIQIAMSRYIRSMYRTKPLSQFIRNETLPGLGVVPEDASDGVWTDWVKEQYTPNYHPIGTAAMLPRSMGGVVDNKLKVYGTTNLRVVDASIHPLQLCGHPMSNLYAIAERLSDLMKEEM</sequence>
<reference evidence="18" key="1">
    <citation type="journal article" date="2017" name="Genome Biol.">
        <title>Comparative genomics reveals high biological diversity and specific adaptations in the industrially and medically important fungal genus Aspergillus.</title>
        <authorList>
            <person name="de Vries R.P."/>
            <person name="Riley R."/>
            <person name="Wiebenga A."/>
            <person name="Aguilar-Osorio G."/>
            <person name="Amillis S."/>
            <person name="Uchima C.A."/>
            <person name="Anderluh G."/>
            <person name="Asadollahi M."/>
            <person name="Askin M."/>
            <person name="Barry K."/>
            <person name="Battaglia E."/>
            <person name="Bayram O."/>
            <person name="Benocci T."/>
            <person name="Braus-Stromeyer S.A."/>
            <person name="Caldana C."/>
            <person name="Canovas D."/>
            <person name="Cerqueira G.C."/>
            <person name="Chen F."/>
            <person name="Chen W."/>
            <person name="Choi C."/>
            <person name="Clum A."/>
            <person name="Dos Santos R.A."/>
            <person name="Damasio A.R."/>
            <person name="Diallinas G."/>
            <person name="Emri T."/>
            <person name="Fekete E."/>
            <person name="Flipphi M."/>
            <person name="Freyberg S."/>
            <person name="Gallo A."/>
            <person name="Gournas C."/>
            <person name="Habgood R."/>
            <person name="Hainaut M."/>
            <person name="Harispe M.L."/>
            <person name="Henrissat B."/>
            <person name="Hilden K.S."/>
            <person name="Hope R."/>
            <person name="Hossain A."/>
            <person name="Karabika E."/>
            <person name="Karaffa L."/>
            <person name="Karanyi Z."/>
            <person name="Krasevec N."/>
            <person name="Kuo A."/>
            <person name="Kusch H."/>
            <person name="LaButti K."/>
            <person name="Lagendijk E.L."/>
            <person name="Lapidus A."/>
            <person name="Levasseur A."/>
            <person name="Lindquist E."/>
            <person name="Lipzen A."/>
            <person name="Logrieco A.F."/>
            <person name="MacCabe A."/>
            <person name="Maekelae M.R."/>
            <person name="Malavazi I."/>
            <person name="Melin P."/>
            <person name="Meyer V."/>
            <person name="Mielnichuk N."/>
            <person name="Miskei M."/>
            <person name="Molnar A.P."/>
            <person name="Mule G."/>
            <person name="Ngan C.Y."/>
            <person name="Orejas M."/>
            <person name="Orosz E."/>
            <person name="Ouedraogo J.P."/>
            <person name="Overkamp K.M."/>
            <person name="Park H.-S."/>
            <person name="Perrone G."/>
            <person name="Piumi F."/>
            <person name="Punt P.J."/>
            <person name="Ram A.F."/>
            <person name="Ramon A."/>
            <person name="Rauscher S."/>
            <person name="Record E."/>
            <person name="Riano-Pachon D.M."/>
            <person name="Robert V."/>
            <person name="Roehrig J."/>
            <person name="Ruller R."/>
            <person name="Salamov A."/>
            <person name="Salih N.S."/>
            <person name="Samson R.A."/>
            <person name="Sandor E."/>
            <person name="Sanguinetti M."/>
            <person name="Schuetze T."/>
            <person name="Sepcic K."/>
            <person name="Shelest E."/>
            <person name="Sherlock G."/>
            <person name="Sophianopoulou V."/>
            <person name="Squina F.M."/>
            <person name="Sun H."/>
            <person name="Susca A."/>
            <person name="Todd R.B."/>
            <person name="Tsang A."/>
            <person name="Unkles S.E."/>
            <person name="van de Wiele N."/>
            <person name="van Rossen-Uffink D."/>
            <person name="Oliveira J.V."/>
            <person name="Vesth T.C."/>
            <person name="Visser J."/>
            <person name="Yu J.-H."/>
            <person name="Zhou M."/>
            <person name="Andersen M.R."/>
            <person name="Archer D.B."/>
            <person name="Baker S.E."/>
            <person name="Benoit I."/>
            <person name="Brakhage A.A."/>
            <person name="Braus G.H."/>
            <person name="Fischer R."/>
            <person name="Frisvad J.C."/>
            <person name="Goldman G.H."/>
            <person name="Houbraken J."/>
            <person name="Oakley B."/>
            <person name="Pocsi I."/>
            <person name="Scazzocchio C."/>
            <person name="Seiboth B."/>
            <person name="vanKuyk P.A."/>
            <person name="Wortman J."/>
            <person name="Dyer P.S."/>
            <person name="Grigoriev I.V."/>
        </authorList>
    </citation>
    <scope>NUCLEOTIDE SEQUENCE [LARGE SCALE GENOMIC DNA]</scope>
    <source>
        <strain evidence="18">DTO 134E9</strain>
    </source>
</reference>
<evidence type="ECO:0000256" key="1">
    <source>
        <dbReference type="ARBA" id="ARBA00001974"/>
    </source>
</evidence>
<name>A0A1L9R4L1_ASPWE</name>
<comment type="cofactor">
    <cofactor evidence="1 14">
        <name>FAD</name>
        <dbReference type="ChEBI" id="CHEBI:57692"/>
    </cofactor>
</comment>
<feature type="binding site" evidence="14">
    <location>
        <position position="100"/>
    </location>
    <ligand>
        <name>FAD</name>
        <dbReference type="ChEBI" id="CHEBI:57692"/>
    </ligand>
</feature>
<keyword evidence="7" id="KW-0272">Extracellular matrix</keyword>
<evidence type="ECO:0000256" key="13">
    <source>
        <dbReference type="PIRSR" id="PIRSR000137-1"/>
    </source>
</evidence>
<evidence type="ECO:0000256" key="3">
    <source>
        <dbReference type="ARBA" id="ARBA00004498"/>
    </source>
</evidence>
<dbReference type="GO" id="GO:0050660">
    <property type="term" value="F:flavin adenine dinucleotide binding"/>
    <property type="evidence" value="ECO:0007669"/>
    <property type="project" value="InterPro"/>
</dbReference>
<dbReference type="Pfam" id="PF00732">
    <property type="entry name" value="GMC_oxred_N"/>
    <property type="match status" value="1"/>
</dbReference>
<dbReference type="STRING" id="1073089.A0A1L9R4L1"/>
<evidence type="ECO:0000256" key="5">
    <source>
        <dbReference type="ARBA" id="ARBA00011738"/>
    </source>
</evidence>
<protein>
    <recommendedName>
        <fullName evidence="12">glucose oxidase</fullName>
        <ecNumber evidence="12">1.1.3.4</ecNumber>
    </recommendedName>
</protein>
<dbReference type="GeneID" id="63749586"/>
<evidence type="ECO:0000256" key="14">
    <source>
        <dbReference type="PIRSR" id="PIRSR000137-2"/>
    </source>
</evidence>